<dbReference type="RefSeq" id="WP_093883571.1">
    <property type="nucleotide sequence ID" value="NZ_FOBS01000013.1"/>
</dbReference>
<dbReference type="GO" id="GO:1903457">
    <property type="term" value="P:lactate catabolic process"/>
    <property type="evidence" value="ECO:0007669"/>
    <property type="project" value="TreeGrafter"/>
</dbReference>
<evidence type="ECO:0000256" key="9">
    <source>
        <dbReference type="ARBA" id="ARBA00023014"/>
    </source>
</evidence>
<feature type="domain" description="FAD-binding PCMH-type" evidence="12">
    <location>
        <begin position="42"/>
        <end position="213"/>
    </location>
</feature>
<dbReference type="Gene3D" id="1.10.1060.10">
    <property type="entry name" value="Alpha-helical ferredoxin"/>
    <property type="match status" value="1"/>
</dbReference>
<dbReference type="AlphaFoldDB" id="A0A1H7Y0N8"/>
<keyword evidence="14" id="KW-1185">Reference proteome</keyword>
<dbReference type="Pfam" id="PF13183">
    <property type="entry name" value="Fer4_8"/>
    <property type="match status" value="1"/>
</dbReference>
<evidence type="ECO:0000256" key="7">
    <source>
        <dbReference type="ARBA" id="ARBA00023002"/>
    </source>
</evidence>
<keyword evidence="4" id="KW-0479">Metal-binding</keyword>
<dbReference type="InterPro" id="IPR016164">
    <property type="entry name" value="FAD-linked_Oxase-like_C"/>
</dbReference>
<dbReference type="SUPFAM" id="SSF55103">
    <property type="entry name" value="FAD-linked oxidases, C-terminal domain"/>
    <property type="match status" value="1"/>
</dbReference>
<sequence>MKSIEEFRKVAGDINILDKVEEREMFSHDIGDVPDIMTRTFFETQPDFVVQPKNADEIKKVLAFANKEKVPVIPRGSASWGFGGVIPTKAGIVIDLSPFRKILEIDTKEKTVTVEAGARWSDIDLMAKKVGLCLMTYPSSKFSTVAGWISTGGYGINSFRYGHLSKQIVSMKVITGAGELKVLSPSDPEFHFFVSTEGEFGIIVEATLKLRDVPEASYAHLLYFKDDRAAFSFIDRFVKSRNAENLNPNVIRFLDENHLNDTNEVIRAEIFKKSAGVLFEFGSAEDEERFERFIVKSGVIEAAPRYAARYLWNERLFGMKTKRLGPTILASEIIIPISAAADFIERAKKLGDRFGVEICVDSYILDEKLALIMATFLCDSRKKKYMINMPLVSMLTKTAVSLGAEPYGLGLWNAAFINALYSPERQQALKAYKAKVDPNNILNPGKFFAVNSTALASLVFSPAVFGLSMNLLTSLSPIIGKAATLLFGKEEKIDHLDFELSTHACAKCGNCLAVCPAYLITHNEGVTAKGKVALAKKLIEGKEVTREEAQNAFMCMHCKACEEICQTNLELMRFWDALETRLEGKFGRPEAQITEFLKKVDKSDEYWEMVERNA</sequence>
<dbReference type="InterPro" id="IPR017900">
    <property type="entry name" value="4Fe4S_Fe_S_CS"/>
</dbReference>
<comment type="similarity">
    <text evidence="2">Belongs to the FAD-binding oxidoreductase/transferase type 4 family.</text>
</comment>
<evidence type="ECO:0000256" key="10">
    <source>
        <dbReference type="ARBA" id="ARBA00038897"/>
    </source>
</evidence>
<evidence type="ECO:0000259" key="12">
    <source>
        <dbReference type="PROSITE" id="PS51387"/>
    </source>
</evidence>
<proteinExistence type="inferred from homology"/>
<dbReference type="GO" id="GO:0071949">
    <property type="term" value="F:FAD binding"/>
    <property type="evidence" value="ECO:0007669"/>
    <property type="project" value="InterPro"/>
</dbReference>
<reference evidence="13 14" key="1">
    <citation type="submission" date="2016-10" db="EMBL/GenBank/DDBJ databases">
        <authorList>
            <person name="de Groot N.N."/>
        </authorList>
    </citation>
    <scope>NUCLEOTIDE SEQUENCE [LARGE SCALE GENOMIC DNA]</scope>
    <source>
        <strain evidence="13 14">DSM 8423</strain>
    </source>
</reference>
<dbReference type="EC" id="1.1.2.4" evidence="10"/>
<dbReference type="PROSITE" id="PS51387">
    <property type="entry name" value="FAD_PCMH"/>
    <property type="match status" value="1"/>
</dbReference>
<dbReference type="GO" id="GO:0008720">
    <property type="term" value="F:D-lactate dehydrogenase (NAD+) activity"/>
    <property type="evidence" value="ECO:0007669"/>
    <property type="project" value="TreeGrafter"/>
</dbReference>
<keyword evidence="5" id="KW-0274">FAD</keyword>
<evidence type="ECO:0000256" key="2">
    <source>
        <dbReference type="ARBA" id="ARBA00008000"/>
    </source>
</evidence>
<dbReference type="PROSITE" id="PS51379">
    <property type="entry name" value="4FE4S_FER_2"/>
    <property type="match status" value="1"/>
</dbReference>
<accession>A0A1H7Y0N8</accession>
<organism evidence="13 14">
    <name type="scientific">Syntrophus gentianae</name>
    <dbReference type="NCBI Taxonomy" id="43775"/>
    <lineage>
        <taxon>Bacteria</taxon>
        <taxon>Pseudomonadati</taxon>
        <taxon>Thermodesulfobacteriota</taxon>
        <taxon>Syntrophia</taxon>
        <taxon>Syntrophales</taxon>
        <taxon>Syntrophaceae</taxon>
        <taxon>Syntrophus</taxon>
    </lineage>
</organism>
<dbReference type="GO" id="GO:0004458">
    <property type="term" value="F:D-lactate dehydrogenase (cytochrome) activity"/>
    <property type="evidence" value="ECO:0007669"/>
    <property type="project" value="UniProtKB-EC"/>
</dbReference>
<dbReference type="Pfam" id="PF02913">
    <property type="entry name" value="FAD-oxidase_C"/>
    <property type="match status" value="1"/>
</dbReference>
<dbReference type="SUPFAM" id="SSF54862">
    <property type="entry name" value="4Fe-4S ferredoxins"/>
    <property type="match status" value="1"/>
</dbReference>
<dbReference type="InterPro" id="IPR017896">
    <property type="entry name" value="4Fe4S_Fe-S-bd"/>
</dbReference>
<keyword evidence="3" id="KW-0285">Flavoprotein</keyword>
<evidence type="ECO:0000256" key="4">
    <source>
        <dbReference type="ARBA" id="ARBA00022723"/>
    </source>
</evidence>
<dbReference type="InterPro" id="IPR016166">
    <property type="entry name" value="FAD-bd_PCMH"/>
</dbReference>
<dbReference type="EMBL" id="FOBS01000013">
    <property type="protein sequence ID" value="SEM39553.1"/>
    <property type="molecule type" value="Genomic_DNA"/>
</dbReference>
<evidence type="ECO:0000256" key="1">
    <source>
        <dbReference type="ARBA" id="ARBA00001974"/>
    </source>
</evidence>
<name>A0A1H7Y0N8_9BACT</name>
<keyword evidence="8" id="KW-0408">Iron</keyword>
<dbReference type="PANTHER" id="PTHR11748">
    <property type="entry name" value="D-LACTATE DEHYDROGENASE"/>
    <property type="match status" value="1"/>
</dbReference>
<evidence type="ECO:0000256" key="6">
    <source>
        <dbReference type="ARBA" id="ARBA00022946"/>
    </source>
</evidence>
<dbReference type="InterPro" id="IPR036318">
    <property type="entry name" value="FAD-bd_PCMH-like_sf"/>
</dbReference>
<evidence type="ECO:0000313" key="13">
    <source>
        <dbReference type="EMBL" id="SEM39553.1"/>
    </source>
</evidence>
<evidence type="ECO:0000256" key="5">
    <source>
        <dbReference type="ARBA" id="ARBA00022827"/>
    </source>
</evidence>
<dbReference type="GO" id="GO:0046872">
    <property type="term" value="F:metal ion binding"/>
    <property type="evidence" value="ECO:0007669"/>
    <property type="project" value="UniProtKB-KW"/>
</dbReference>
<dbReference type="InterPro" id="IPR006094">
    <property type="entry name" value="Oxid_FAD_bind_N"/>
</dbReference>
<dbReference type="SUPFAM" id="SSF56176">
    <property type="entry name" value="FAD-binding/transporter-associated domain-like"/>
    <property type="match status" value="1"/>
</dbReference>
<dbReference type="Gene3D" id="3.30.465.10">
    <property type="match status" value="1"/>
</dbReference>
<evidence type="ECO:0000313" key="14">
    <source>
        <dbReference type="Proteomes" id="UP000198744"/>
    </source>
</evidence>
<keyword evidence="7" id="KW-0560">Oxidoreductase</keyword>
<dbReference type="PROSITE" id="PS00198">
    <property type="entry name" value="4FE4S_FER_1"/>
    <property type="match status" value="1"/>
</dbReference>
<evidence type="ECO:0000256" key="8">
    <source>
        <dbReference type="ARBA" id="ARBA00023004"/>
    </source>
</evidence>
<gene>
    <name evidence="13" type="ORF">SAMN04489760_11343</name>
</gene>
<dbReference type="InterPro" id="IPR009051">
    <property type="entry name" value="Helical_ferredxn"/>
</dbReference>
<dbReference type="Proteomes" id="UP000198744">
    <property type="component" value="Unassembled WGS sequence"/>
</dbReference>
<dbReference type="Pfam" id="PF01565">
    <property type="entry name" value="FAD_binding_4"/>
    <property type="match status" value="1"/>
</dbReference>
<keyword evidence="6" id="KW-0809">Transit peptide</keyword>
<evidence type="ECO:0000259" key="11">
    <source>
        <dbReference type="PROSITE" id="PS51379"/>
    </source>
</evidence>
<dbReference type="STRING" id="43775.SAMN04489760_11343"/>
<comment type="cofactor">
    <cofactor evidence="1">
        <name>FAD</name>
        <dbReference type="ChEBI" id="CHEBI:57692"/>
    </cofactor>
</comment>
<dbReference type="OrthoDB" id="9811557at2"/>
<dbReference type="PANTHER" id="PTHR11748:SF111">
    <property type="entry name" value="D-LACTATE DEHYDROGENASE, MITOCHONDRIAL-RELATED"/>
    <property type="match status" value="1"/>
</dbReference>
<dbReference type="InterPro" id="IPR016169">
    <property type="entry name" value="FAD-bd_PCMH_sub2"/>
</dbReference>
<dbReference type="GO" id="GO:0051536">
    <property type="term" value="F:iron-sulfur cluster binding"/>
    <property type="evidence" value="ECO:0007669"/>
    <property type="project" value="UniProtKB-KW"/>
</dbReference>
<feature type="domain" description="4Fe-4S ferredoxin-type" evidence="11">
    <location>
        <begin position="496"/>
        <end position="525"/>
    </location>
</feature>
<keyword evidence="9" id="KW-0411">Iron-sulfur</keyword>
<evidence type="ECO:0000256" key="3">
    <source>
        <dbReference type="ARBA" id="ARBA00022630"/>
    </source>
</evidence>
<dbReference type="InterPro" id="IPR004113">
    <property type="entry name" value="FAD-bd_oxidored_4_C"/>
</dbReference>
<protein>
    <recommendedName>
        <fullName evidence="10">D-lactate dehydrogenase (cytochrome)</fullName>
        <ecNumber evidence="10">1.1.2.4</ecNumber>
    </recommendedName>
</protein>